<dbReference type="GO" id="GO:0016788">
    <property type="term" value="F:hydrolase activity, acting on ester bonds"/>
    <property type="evidence" value="ECO:0007669"/>
    <property type="project" value="InterPro"/>
</dbReference>
<protein>
    <submittedName>
        <fullName evidence="2">4656_t:CDS:1</fullName>
    </submittedName>
</protein>
<dbReference type="InterPro" id="IPR017850">
    <property type="entry name" value="Alkaline_phosphatase_core_sf"/>
</dbReference>
<dbReference type="AlphaFoldDB" id="A0A9N9D7E9"/>
<keyword evidence="1" id="KW-0378">Hydrolase</keyword>
<dbReference type="OrthoDB" id="5135119at2759"/>
<accession>A0A9N9D7E9</accession>
<evidence type="ECO:0000313" key="2">
    <source>
        <dbReference type="EMBL" id="CAG8629201.1"/>
    </source>
</evidence>
<sequence>FENTNYATAIKNTYLKSLTTRSNSVLLNNYFAVSHPSEPNYVATLYGSTAGITDDNLHDVSGTNLVDLLEAKGVSWKGYMQDYPGSCYTGLQSGLYVRKHNPFICMSDISTNPTRCAKIVNANQLDTDLASNSMPQFSYYVPNLDNDGHDTSLTYAMNWFQPWFESRLTNANFTTGTLFMIIFDESASGSNQVFASLLGTPVQSGTHTDSTSLTHYSIIKTLENNWNLGTLGRNDATANTFTTYL</sequence>
<organism evidence="2 3">
    <name type="scientific">Ambispora leptoticha</name>
    <dbReference type="NCBI Taxonomy" id="144679"/>
    <lineage>
        <taxon>Eukaryota</taxon>
        <taxon>Fungi</taxon>
        <taxon>Fungi incertae sedis</taxon>
        <taxon>Mucoromycota</taxon>
        <taxon>Glomeromycotina</taxon>
        <taxon>Glomeromycetes</taxon>
        <taxon>Archaeosporales</taxon>
        <taxon>Ambisporaceae</taxon>
        <taxon>Ambispora</taxon>
    </lineage>
</organism>
<dbReference type="Gene3D" id="3.40.720.10">
    <property type="entry name" value="Alkaline Phosphatase, subunit A"/>
    <property type="match status" value="1"/>
</dbReference>
<name>A0A9N9D7E9_9GLOM</name>
<dbReference type="EMBL" id="CAJVPS010006842">
    <property type="protein sequence ID" value="CAG8629201.1"/>
    <property type="molecule type" value="Genomic_DNA"/>
</dbReference>
<dbReference type="GO" id="GO:0009395">
    <property type="term" value="P:phospholipid catabolic process"/>
    <property type="evidence" value="ECO:0007669"/>
    <property type="project" value="TreeGrafter"/>
</dbReference>
<gene>
    <name evidence="2" type="ORF">ALEPTO_LOCUS9288</name>
</gene>
<reference evidence="2" key="1">
    <citation type="submission" date="2021-06" db="EMBL/GenBank/DDBJ databases">
        <authorList>
            <person name="Kallberg Y."/>
            <person name="Tangrot J."/>
            <person name="Rosling A."/>
        </authorList>
    </citation>
    <scope>NUCLEOTIDE SEQUENCE</scope>
    <source>
        <strain evidence="2">FL130A</strain>
    </source>
</reference>
<proteinExistence type="predicted"/>
<dbReference type="PANTHER" id="PTHR31956">
    <property type="entry name" value="NON-SPECIFIC PHOSPHOLIPASE C4-RELATED"/>
    <property type="match status" value="1"/>
</dbReference>
<keyword evidence="3" id="KW-1185">Reference proteome</keyword>
<comment type="caution">
    <text evidence="2">The sequence shown here is derived from an EMBL/GenBank/DDBJ whole genome shotgun (WGS) entry which is preliminary data.</text>
</comment>
<dbReference type="PANTHER" id="PTHR31956:SF8">
    <property type="entry name" value="ACID PHOSPHATASE PHOA (AFU_ORTHOLOGUE AFUA_1G03570)"/>
    <property type="match status" value="1"/>
</dbReference>
<evidence type="ECO:0000256" key="1">
    <source>
        <dbReference type="ARBA" id="ARBA00022801"/>
    </source>
</evidence>
<feature type="non-terminal residue" evidence="2">
    <location>
        <position position="245"/>
    </location>
</feature>
<dbReference type="Pfam" id="PF04185">
    <property type="entry name" value="Phosphoesterase"/>
    <property type="match status" value="1"/>
</dbReference>
<evidence type="ECO:0000313" key="3">
    <source>
        <dbReference type="Proteomes" id="UP000789508"/>
    </source>
</evidence>
<dbReference type="InterPro" id="IPR007312">
    <property type="entry name" value="Phosphoesterase"/>
</dbReference>
<dbReference type="Proteomes" id="UP000789508">
    <property type="component" value="Unassembled WGS sequence"/>
</dbReference>